<evidence type="ECO:0000256" key="1">
    <source>
        <dbReference type="SAM" id="MobiDB-lite"/>
    </source>
</evidence>
<proteinExistence type="predicted"/>
<protein>
    <submittedName>
        <fullName evidence="2">Uncharacterized protein</fullName>
    </submittedName>
</protein>
<dbReference type="AlphaFoldDB" id="A0A1Q9E0M6"/>
<reference evidence="2 3" key="1">
    <citation type="submission" date="2016-02" db="EMBL/GenBank/DDBJ databases">
        <title>Genome analysis of coral dinoflagellate symbionts highlights evolutionary adaptations to a symbiotic lifestyle.</title>
        <authorList>
            <person name="Aranda M."/>
            <person name="Li Y."/>
            <person name="Liew Y.J."/>
            <person name="Baumgarten S."/>
            <person name="Simakov O."/>
            <person name="Wilson M."/>
            <person name="Piel J."/>
            <person name="Ashoor H."/>
            <person name="Bougouffa S."/>
            <person name="Bajic V.B."/>
            <person name="Ryu T."/>
            <person name="Ravasi T."/>
            <person name="Bayer T."/>
            <person name="Micklem G."/>
            <person name="Kim H."/>
            <person name="Bhak J."/>
            <person name="Lajeunesse T.C."/>
            <person name="Voolstra C.R."/>
        </authorList>
    </citation>
    <scope>NUCLEOTIDE SEQUENCE [LARGE SCALE GENOMIC DNA]</scope>
    <source>
        <strain evidence="2 3">CCMP2467</strain>
    </source>
</reference>
<dbReference type="InterPro" id="IPR011989">
    <property type="entry name" value="ARM-like"/>
</dbReference>
<dbReference type="EMBL" id="LSRX01000308">
    <property type="protein sequence ID" value="OLQ00976.1"/>
    <property type="molecule type" value="Genomic_DNA"/>
</dbReference>
<feature type="region of interest" description="Disordered" evidence="1">
    <location>
        <begin position="187"/>
        <end position="206"/>
    </location>
</feature>
<sequence length="1005" mass="109657">MRTLVTDCVTYPPYPNTRVYRIVVPEWGQRRGAAAALTSLVAPREGDEHRDVMRKLDLALEAISPHLRNPHWSVRRKALVAISSVCEVAGGHKKCLRRVKDMANDKDEQVRLALAAGLPRIAPVRSKEAVMVALELASNDVDEEAYRCYKLLWGYRAEQGQIQTNLKPMAALSGPPQRRRAPAVVLAPPPPPSRPPPAVAPLPKTLKPDDRKVRFDYGYNDIEGGNLMGSLLGSLQDDSLSVSEAIRALEADLRGQAPKTVASTNLKADRGRPATGCRRCDVLSRQLEAVAQSLVGLAGASFRWSLEVAAGVSPEDRESLWKAMMTYMQPCAHVDQRIALTTEELLKAVAKARSPDELLRSLAPSKQQERIALTTEELLKAVAKARSPDELLRSLAPSKQQEQLEEEERLRTLRAAEDTQPMQAGFEVELAMLSRAGTKSSSASPGSSSSGSSYSYDSYSSDSSSASSSSSQKASAKAKAAPASAKAATAKPIPVRVMALQAVAELCTEGRSRTCKAIRQTARLFADDSEQVRQQASRVISAIGFNRRTAIDSLTDMMKNSDNQARVLAAETFQSVIGDRQDRGEKRTLRLMRHNSDTGVREAASLAMALSSTGPSSTSANQDPQVVLAASAMAMKWEDPPPCNPKKRNYNGDYRLSRAAGSSAAGAVAAAVEAEWVDLLQSKARQLTTILETSQPEPFVTVTARDVSLNAWGNETAPGVALELVSGPTAITMEAIKIKGGLIQSFSLNNRNILLQRPHMDQMDGNIFWPGPQSKWGWPPPKAIDPTPSKDFTTAYALEIDFMTRSFELRSPVWEEQNLSVSKKVSVDVSRMSFLIDYGIHVGGDTKIKWAPWEISRVQPYGLTFFKTGSEQTSGTWPSLDLKHRDGVTWFPQVGDKASGKLFASTVPSLPSSEMSWLAHTDGALLFVKCFHHIPKGTQAPGELQIEIYDGTDYVEVEQQGAYQEVFPGQPVTWRVEWLLRELPAGAKPIPGERLLVAAADELCS</sequence>
<keyword evidence="3" id="KW-1185">Reference proteome</keyword>
<dbReference type="OrthoDB" id="2129621at2759"/>
<accession>A0A1Q9E0M6</accession>
<dbReference type="Gene3D" id="1.25.10.10">
    <property type="entry name" value="Leucine-rich Repeat Variant"/>
    <property type="match status" value="2"/>
</dbReference>
<evidence type="ECO:0000313" key="2">
    <source>
        <dbReference type="EMBL" id="OLQ00976.1"/>
    </source>
</evidence>
<feature type="compositionally biased region" description="Pro residues" evidence="1">
    <location>
        <begin position="187"/>
        <end position="200"/>
    </location>
</feature>
<comment type="caution">
    <text evidence="2">The sequence shown here is derived from an EMBL/GenBank/DDBJ whole genome shotgun (WGS) entry which is preliminary data.</text>
</comment>
<dbReference type="InterPro" id="IPR016024">
    <property type="entry name" value="ARM-type_fold"/>
</dbReference>
<evidence type="ECO:0000313" key="3">
    <source>
        <dbReference type="Proteomes" id="UP000186817"/>
    </source>
</evidence>
<dbReference type="SUPFAM" id="SSF48371">
    <property type="entry name" value="ARM repeat"/>
    <property type="match status" value="1"/>
</dbReference>
<gene>
    <name evidence="2" type="ORF">AK812_SmicGene16304</name>
</gene>
<dbReference type="Proteomes" id="UP000186817">
    <property type="component" value="Unassembled WGS sequence"/>
</dbReference>
<name>A0A1Q9E0M6_SYMMI</name>
<feature type="region of interest" description="Disordered" evidence="1">
    <location>
        <begin position="438"/>
        <end position="469"/>
    </location>
</feature>
<organism evidence="2 3">
    <name type="scientific">Symbiodinium microadriaticum</name>
    <name type="common">Dinoflagellate</name>
    <name type="synonym">Zooxanthella microadriatica</name>
    <dbReference type="NCBI Taxonomy" id="2951"/>
    <lineage>
        <taxon>Eukaryota</taxon>
        <taxon>Sar</taxon>
        <taxon>Alveolata</taxon>
        <taxon>Dinophyceae</taxon>
        <taxon>Suessiales</taxon>
        <taxon>Symbiodiniaceae</taxon>
        <taxon>Symbiodinium</taxon>
    </lineage>
</organism>